<dbReference type="EMBL" id="JRKI01000018">
    <property type="protein sequence ID" value="KIZ17562.1"/>
    <property type="molecule type" value="Genomic_DNA"/>
</dbReference>
<dbReference type="AlphaFoldDB" id="A0A0D7CQ68"/>
<dbReference type="Proteomes" id="UP000032458">
    <property type="component" value="Unassembled WGS sequence"/>
</dbReference>
<keyword evidence="3" id="KW-1185">Reference proteome</keyword>
<comment type="caution">
    <text evidence="2">The sequence shown here is derived from an EMBL/GenBank/DDBJ whole genome shotgun (WGS) entry which is preliminary data.</text>
</comment>
<dbReference type="PATRIC" id="fig|1240678.4.peg.2898"/>
<evidence type="ECO:0000313" key="2">
    <source>
        <dbReference type="EMBL" id="KIZ17562.1"/>
    </source>
</evidence>
<name>A0A0D7CQ68_9ACTN</name>
<feature type="compositionally biased region" description="Low complexity" evidence="1">
    <location>
        <begin position="178"/>
        <end position="193"/>
    </location>
</feature>
<feature type="region of interest" description="Disordered" evidence="1">
    <location>
        <begin position="178"/>
        <end position="240"/>
    </location>
</feature>
<evidence type="ECO:0000256" key="1">
    <source>
        <dbReference type="SAM" id="MobiDB-lite"/>
    </source>
</evidence>
<accession>A0A0D7CQ68</accession>
<gene>
    <name evidence="2" type="ORF">SNA_13815</name>
</gene>
<reference evidence="2 3" key="1">
    <citation type="submission" date="2014-09" db="EMBL/GenBank/DDBJ databases">
        <title>Draft genome sequence of Streptomyces natalensis ATCC 27448, producer of the antifungal pimaricin.</title>
        <authorList>
            <person name="Mendes M.V."/>
            <person name="Beites T."/>
            <person name="Pires S."/>
            <person name="Santos C.L."/>
            <person name="Moradas-Ferreira P."/>
        </authorList>
    </citation>
    <scope>NUCLEOTIDE SEQUENCE [LARGE SCALE GENOMIC DNA]</scope>
    <source>
        <strain evidence="2 3">ATCC 27448</strain>
    </source>
</reference>
<organism evidence="2 3">
    <name type="scientific">Streptomyces natalensis ATCC 27448</name>
    <dbReference type="NCBI Taxonomy" id="1240678"/>
    <lineage>
        <taxon>Bacteria</taxon>
        <taxon>Bacillati</taxon>
        <taxon>Actinomycetota</taxon>
        <taxon>Actinomycetes</taxon>
        <taxon>Kitasatosporales</taxon>
        <taxon>Streptomycetaceae</taxon>
        <taxon>Streptomyces</taxon>
    </lineage>
</organism>
<protein>
    <submittedName>
        <fullName evidence="2">Uncharacterized protein</fullName>
    </submittedName>
</protein>
<sequence length="255" mass="26810">MQHHDVELPSWQAGDCRIQSDAAFHGGEFVPGAFQDCAGDPMKDGRLGHGGVPALGDEDVVDGLFEMGPGAGGGAGLFHQAGPALQETEEYGVDDPSGEPFVAEVEFGVLAVGPLEAVMETPESYRDPRGFAHVWRRRRPVCPCLVLGHVSSSSPVARGSSNSRCRWGGWSVGRWSASEAAPTRTPAASPSLARRTASEAKTRTAVAMTSAPVSRLDKSVSFPSSALPRPHPLGPQLDCVPQDFATLGEQLTGRG</sequence>
<evidence type="ECO:0000313" key="3">
    <source>
        <dbReference type="Proteomes" id="UP000032458"/>
    </source>
</evidence>
<proteinExistence type="predicted"/>